<keyword evidence="2" id="KW-1185">Reference proteome</keyword>
<gene>
    <name evidence="1" type="ORF">AYJ54_05890</name>
</gene>
<dbReference type="Pfam" id="PF05284">
    <property type="entry name" value="DUF736"/>
    <property type="match status" value="1"/>
</dbReference>
<sequence>MATIGSFKKVGNDYHGEIATLSLKAKGVRIVAESNPSNDKAPSHRVFVGREVEIGAAWSKRSEEGRDYLSLKLDDPSFTAPIYANLFDDEGGEGYTLLWSRPRKNGE</sequence>
<evidence type="ECO:0000313" key="1">
    <source>
        <dbReference type="EMBL" id="OAF12362.1"/>
    </source>
</evidence>
<dbReference type="RefSeq" id="WP_063698843.1">
    <property type="nucleotide sequence ID" value="NZ_LUUB01000040.1"/>
</dbReference>
<evidence type="ECO:0008006" key="3">
    <source>
        <dbReference type="Google" id="ProtNLM"/>
    </source>
</evidence>
<evidence type="ECO:0000313" key="2">
    <source>
        <dbReference type="Proteomes" id="UP000076959"/>
    </source>
</evidence>
<protein>
    <recommendedName>
        <fullName evidence="3">DUF736 domain-containing protein</fullName>
    </recommendedName>
</protein>
<organism evidence="1 2">
    <name type="scientific">Bradyrhizobium centrolobii</name>
    <dbReference type="NCBI Taxonomy" id="1505087"/>
    <lineage>
        <taxon>Bacteria</taxon>
        <taxon>Pseudomonadati</taxon>
        <taxon>Pseudomonadota</taxon>
        <taxon>Alphaproteobacteria</taxon>
        <taxon>Hyphomicrobiales</taxon>
        <taxon>Nitrobacteraceae</taxon>
        <taxon>Bradyrhizobium</taxon>
    </lineage>
</organism>
<dbReference type="OrthoDB" id="9800788at2"/>
<comment type="caution">
    <text evidence="1">The sequence shown here is derived from an EMBL/GenBank/DDBJ whole genome shotgun (WGS) entry which is preliminary data.</text>
</comment>
<reference evidence="1 2" key="1">
    <citation type="submission" date="2016-03" db="EMBL/GenBank/DDBJ databases">
        <title>Draft Genome Sequence of the Strain BR 10245 (Bradyrhizobium sp.) isolated from nodules of Centrolobium paraense.</title>
        <authorList>
            <person name="Simoes-Araujo J.L.Sr."/>
            <person name="Barauna A.C."/>
            <person name="Silva K."/>
            <person name="Zilli J.E."/>
        </authorList>
    </citation>
    <scope>NUCLEOTIDE SEQUENCE [LARGE SCALE GENOMIC DNA]</scope>
    <source>
        <strain evidence="1 2">BR 10245</strain>
    </source>
</reference>
<dbReference type="AlphaFoldDB" id="A0A176YY90"/>
<accession>A0A176YY90</accession>
<name>A0A176YY90_9BRAD</name>
<dbReference type="STRING" id="1505087.AYJ54_05890"/>
<dbReference type="InterPro" id="IPR007948">
    <property type="entry name" value="DUF736"/>
</dbReference>
<proteinExistence type="predicted"/>
<dbReference type="Proteomes" id="UP000076959">
    <property type="component" value="Unassembled WGS sequence"/>
</dbReference>
<dbReference type="EMBL" id="LUUB01000040">
    <property type="protein sequence ID" value="OAF12362.1"/>
    <property type="molecule type" value="Genomic_DNA"/>
</dbReference>